<feature type="signal peptide" evidence="2">
    <location>
        <begin position="1"/>
        <end position="16"/>
    </location>
</feature>
<proteinExistence type="predicted"/>
<dbReference type="InterPro" id="IPR024316">
    <property type="entry name" value="APQ12"/>
</dbReference>
<evidence type="ECO:0000256" key="1">
    <source>
        <dbReference type="SAM" id="Phobius"/>
    </source>
</evidence>
<organism evidence="3 4">
    <name type="scientific">Triangularia verruculosa</name>
    <dbReference type="NCBI Taxonomy" id="2587418"/>
    <lineage>
        <taxon>Eukaryota</taxon>
        <taxon>Fungi</taxon>
        <taxon>Dikarya</taxon>
        <taxon>Ascomycota</taxon>
        <taxon>Pezizomycotina</taxon>
        <taxon>Sordariomycetes</taxon>
        <taxon>Sordariomycetidae</taxon>
        <taxon>Sordariales</taxon>
        <taxon>Podosporaceae</taxon>
        <taxon>Triangularia</taxon>
    </lineage>
</organism>
<feature type="transmembrane region" description="Helical" evidence="1">
    <location>
        <begin position="77"/>
        <end position="97"/>
    </location>
</feature>
<feature type="transmembrane region" description="Helical" evidence="1">
    <location>
        <begin position="104"/>
        <end position="125"/>
    </location>
</feature>
<reference evidence="3" key="1">
    <citation type="journal article" date="2023" name="Mol. Phylogenet. Evol.">
        <title>Genome-scale phylogeny and comparative genomics of the fungal order Sordariales.</title>
        <authorList>
            <person name="Hensen N."/>
            <person name="Bonometti L."/>
            <person name="Westerberg I."/>
            <person name="Brannstrom I.O."/>
            <person name="Guillou S."/>
            <person name="Cros-Aarteil S."/>
            <person name="Calhoun S."/>
            <person name="Haridas S."/>
            <person name="Kuo A."/>
            <person name="Mondo S."/>
            <person name="Pangilinan J."/>
            <person name="Riley R."/>
            <person name="LaButti K."/>
            <person name="Andreopoulos B."/>
            <person name="Lipzen A."/>
            <person name="Chen C."/>
            <person name="Yan M."/>
            <person name="Daum C."/>
            <person name="Ng V."/>
            <person name="Clum A."/>
            <person name="Steindorff A."/>
            <person name="Ohm R.A."/>
            <person name="Martin F."/>
            <person name="Silar P."/>
            <person name="Natvig D.O."/>
            <person name="Lalanne C."/>
            <person name="Gautier V."/>
            <person name="Ament-Velasquez S.L."/>
            <person name="Kruys A."/>
            <person name="Hutchinson M.I."/>
            <person name="Powell A.J."/>
            <person name="Barry K."/>
            <person name="Miller A.N."/>
            <person name="Grigoriev I.V."/>
            <person name="Debuchy R."/>
            <person name="Gladieux P."/>
            <person name="Hiltunen Thoren M."/>
            <person name="Johannesson H."/>
        </authorList>
    </citation>
    <scope>NUCLEOTIDE SEQUENCE</scope>
    <source>
        <strain evidence="3">CBS 315.58</strain>
    </source>
</reference>
<keyword evidence="2" id="KW-0732">Signal</keyword>
<reference evidence="3" key="2">
    <citation type="submission" date="2023-05" db="EMBL/GenBank/DDBJ databases">
        <authorList>
            <consortium name="Lawrence Berkeley National Laboratory"/>
            <person name="Steindorff A."/>
            <person name="Hensen N."/>
            <person name="Bonometti L."/>
            <person name="Westerberg I."/>
            <person name="Brannstrom I.O."/>
            <person name="Guillou S."/>
            <person name="Cros-Aarteil S."/>
            <person name="Calhoun S."/>
            <person name="Haridas S."/>
            <person name="Kuo A."/>
            <person name="Mondo S."/>
            <person name="Pangilinan J."/>
            <person name="Riley R."/>
            <person name="Labutti K."/>
            <person name="Andreopoulos B."/>
            <person name="Lipzen A."/>
            <person name="Chen C."/>
            <person name="Yanf M."/>
            <person name="Daum C."/>
            <person name="Ng V."/>
            <person name="Clum A."/>
            <person name="Ohm R."/>
            <person name="Martin F."/>
            <person name="Silar P."/>
            <person name="Natvig D."/>
            <person name="Lalanne C."/>
            <person name="Gautier V."/>
            <person name="Ament-Velasquez S.L."/>
            <person name="Kruys A."/>
            <person name="Hutchinson M.I."/>
            <person name="Powell A.J."/>
            <person name="Barry K."/>
            <person name="Miller A.N."/>
            <person name="Grigoriev I.V."/>
            <person name="Debuchy R."/>
            <person name="Gladieux P."/>
            <person name="Thoren M.H."/>
            <person name="Johannesson H."/>
        </authorList>
    </citation>
    <scope>NUCLEOTIDE SEQUENCE</scope>
    <source>
        <strain evidence="3">CBS 315.58</strain>
    </source>
</reference>
<feature type="chain" id="PRO_5043027612" evidence="2">
    <location>
        <begin position="17"/>
        <end position="178"/>
    </location>
</feature>
<accession>A0AAN6XFH4</accession>
<feature type="transmembrane region" description="Helical" evidence="1">
    <location>
        <begin position="137"/>
        <end position="155"/>
    </location>
</feature>
<dbReference type="EMBL" id="MU863930">
    <property type="protein sequence ID" value="KAK4199579.1"/>
    <property type="molecule type" value="Genomic_DNA"/>
</dbReference>
<comment type="caution">
    <text evidence="3">The sequence shown here is derived from an EMBL/GenBank/DDBJ whole genome shotgun (WGS) entry which is preliminary data.</text>
</comment>
<keyword evidence="1" id="KW-0472">Membrane</keyword>
<evidence type="ECO:0000313" key="3">
    <source>
        <dbReference type="EMBL" id="KAK4199579.1"/>
    </source>
</evidence>
<gene>
    <name evidence="3" type="ORF">QBC40DRAFT_80440</name>
</gene>
<keyword evidence="1" id="KW-1133">Transmembrane helix</keyword>
<sequence length="178" mass="19860">MATLLPLSYLVHLLGGVLPPSAIKFLETHLLDPSSPFNTALSKSYSLLSDFITYQLWPVLEPSMDTAAKCLHDSPQIVSVAILLGAIFVIVQIMSFVNRVIRFWTMMAIRLVFWSAIGLLVSMAWQRGLEQSVRDVIVMGSTVYGWVEGVVGVWVREYEAHQRASQGQPRSKGGYGRY</sequence>
<evidence type="ECO:0000313" key="4">
    <source>
        <dbReference type="Proteomes" id="UP001303160"/>
    </source>
</evidence>
<dbReference type="Proteomes" id="UP001303160">
    <property type="component" value="Unassembled WGS sequence"/>
</dbReference>
<evidence type="ECO:0000256" key="2">
    <source>
        <dbReference type="SAM" id="SignalP"/>
    </source>
</evidence>
<keyword evidence="4" id="KW-1185">Reference proteome</keyword>
<protein>
    <submittedName>
        <fullName evidence="3">Uncharacterized protein</fullName>
    </submittedName>
</protein>
<dbReference type="AlphaFoldDB" id="A0AAN6XFH4"/>
<dbReference type="Pfam" id="PF12716">
    <property type="entry name" value="Apq12"/>
    <property type="match status" value="1"/>
</dbReference>
<name>A0AAN6XFH4_9PEZI</name>
<keyword evidence="1" id="KW-0812">Transmembrane</keyword>